<keyword evidence="1" id="KW-1133">Transmembrane helix</keyword>
<keyword evidence="1" id="KW-0472">Membrane</keyword>
<protein>
    <submittedName>
        <fullName evidence="2">Uncharacterized protein</fullName>
    </submittedName>
</protein>
<organism evidence="2">
    <name type="scientific">bioreactor metagenome</name>
    <dbReference type="NCBI Taxonomy" id="1076179"/>
    <lineage>
        <taxon>unclassified sequences</taxon>
        <taxon>metagenomes</taxon>
        <taxon>ecological metagenomes</taxon>
    </lineage>
</organism>
<evidence type="ECO:0000313" key="2">
    <source>
        <dbReference type="EMBL" id="MPM29293.1"/>
    </source>
</evidence>
<keyword evidence="1" id="KW-0812">Transmembrane</keyword>
<dbReference type="AlphaFoldDB" id="A0A644YS51"/>
<name>A0A644YS51_9ZZZZ</name>
<evidence type="ECO:0000256" key="1">
    <source>
        <dbReference type="SAM" id="Phobius"/>
    </source>
</evidence>
<reference evidence="2" key="1">
    <citation type="submission" date="2019-08" db="EMBL/GenBank/DDBJ databases">
        <authorList>
            <person name="Kucharzyk K."/>
            <person name="Murdoch R.W."/>
            <person name="Higgins S."/>
            <person name="Loffler F."/>
        </authorList>
    </citation>
    <scope>NUCLEOTIDE SEQUENCE</scope>
</reference>
<dbReference type="EMBL" id="VSSQ01005475">
    <property type="protein sequence ID" value="MPM29293.1"/>
    <property type="molecule type" value="Genomic_DNA"/>
</dbReference>
<gene>
    <name evidence="2" type="ORF">SDC9_75833</name>
</gene>
<accession>A0A644YS51</accession>
<sequence length="81" mass="9134">MPIFIFSFDVSLGAWTVSPFAAQPVNTVVNISAANVIADMIFFIFILSSILSLLFYNFKIFYCFLIKFQAKGFCCGHVDYV</sequence>
<proteinExistence type="predicted"/>
<comment type="caution">
    <text evidence="2">The sequence shown here is derived from an EMBL/GenBank/DDBJ whole genome shotgun (WGS) entry which is preliminary data.</text>
</comment>
<feature type="transmembrane region" description="Helical" evidence="1">
    <location>
        <begin position="32"/>
        <end position="58"/>
    </location>
</feature>